<comment type="similarity">
    <text evidence="1">Belongs to the ATP-dependent AMP-binding enzyme family.</text>
</comment>
<keyword evidence="7" id="KW-1185">Reference proteome</keyword>
<feature type="domain" description="AMP-binding enzyme C-terminal" evidence="4">
    <location>
        <begin position="402"/>
        <end position="475"/>
    </location>
</feature>
<gene>
    <name evidence="6" type="ORF">BST11_11675</name>
    <name evidence="5" type="ORF">H7K38_22340</name>
</gene>
<dbReference type="InterPro" id="IPR025110">
    <property type="entry name" value="AMP-bd_C"/>
</dbReference>
<dbReference type="InterPro" id="IPR000873">
    <property type="entry name" value="AMP-dep_synth/lig_dom"/>
</dbReference>
<evidence type="ECO:0000313" key="7">
    <source>
        <dbReference type="Proteomes" id="UP000192319"/>
    </source>
</evidence>
<evidence type="ECO:0000313" key="8">
    <source>
        <dbReference type="Proteomes" id="UP001141650"/>
    </source>
</evidence>
<dbReference type="EMBL" id="MVHD01000016">
    <property type="protein sequence ID" value="OQZ90608.1"/>
    <property type="molecule type" value="Genomic_DNA"/>
</dbReference>
<dbReference type="EMBL" id="JACKVH010000017">
    <property type="protein sequence ID" value="MCV7381373.1"/>
    <property type="molecule type" value="Genomic_DNA"/>
</dbReference>
<dbReference type="AlphaFoldDB" id="A0AA41XSC6"/>
<dbReference type="Gene3D" id="3.40.50.12780">
    <property type="entry name" value="N-terminal domain of ligase-like"/>
    <property type="match status" value="1"/>
</dbReference>
<reference evidence="5" key="3">
    <citation type="journal article" date="2022" name="BMC Genomics">
        <title>Comparative genome analysis of mycobacteria focusing on tRNA and non-coding RNA.</title>
        <authorList>
            <person name="Behra P.R.K."/>
            <person name="Pettersson B.M.F."/>
            <person name="Ramesh M."/>
            <person name="Das S."/>
            <person name="Dasgupta S."/>
            <person name="Kirsebom L.A."/>
        </authorList>
    </citation>
    <scope>NUCLEOTIDE SEQUENCE</scope>
    <source>
        <strain evidence="5">CCUG 55640</strain>
    </source>
</reference>
<proteinExistence type="inferred from homology"/>
<dbReference type="SUPFAM" id="SSF56801">
    <property type="entry name" value="Acetyl-CoA synthetase-like"/>
    <property type="match status" value="1"/>
</dbReference>
<sequence>MNTGTILDAAATGEPDRVALVIDDRATSYGELAATVRNCAAGLAGRGVRPGQRVAVVDNGSLLSIATMVGAARIGAAAALMNPALTPAELRGLLHNAGCADVAVAGEAYAQRLRDAGAPTVLTDSDLVGAGRPPTDVGFDAGFDAGLDTDDDRDALVLFTSGTTGLPKAIGISGRRLSDRIRGMTTPFRPGVEPAVGMMCVPFFHVGGALGTLGSLYSGNTSVVQARFDAGEWLRLVSRHRVVSTFMVPTMLQRILDHPDFASTDLTSLVAIAYGAAAAPITLVRRAMAALPHVAFANVFGQTETLGAYTTLLPGDHHDPARAGSVGRPLPGVEVRVVDPATGADVAPGTVGELWVNTSQNVTEGWLRTGDLARRDPDGYIFPSGRLSDTINRGGEKFGPVEVEEALRSHPAVDDVAVAGVADDELGQRVGAAVVASAPVTLEELRSHCRELIAYFKLPERLALVDHIPYNATGKVSRRQIAALILDEA</sequence>
<dbReference type="Proteomes" id="UP000192319">
    <property type="component" value="Unassembled WGS sequence"/>
</dbReference>
<dbReference type="Pfam" id="PF00501">
    <property type="entry name" value="AMP-binding"/>
    <property type="match status" value="1"/>
</dbReference>
<evidence type="ECO:0000259" key="4">
    <source>
        <dbReference type="Pfam" id="PF13193"/>
    </source>
</evidence>
<dbReference type="GO" id="GO:0006631">
    <property type="term" value="P:fatty acid metabolic process"/>
    <property type="evidence" value="ECO:0007669"/>
    <property type="project" value="TreeGrafter"/>
</dbReference>
<feature type="domain" description="AMP-dependent synthetase/ligase" evidence="3">
    <location>
        <begin position="8"/>
        <end position="365"/>
    </location>
</feature>
<evidence type="ECO:0000313" key="5">
    <source>
        <dbReference type="EMBL" id="MCV7381373.1"/>
    </source>
</evidence>
<dbReference type="InterPro" id="IPR042099">
    <property type="entry name" value="ANL_N_sf"/>
</dbReference>
<dbReference type="PROSITE" id="PS00455">
    <property type="entry name" value="AMP_BINDING"/>
    <property type="match status" value="1"/>
</dbReference>
<organism evidence="5 8">
    <name type="scientific">Mycobacterium alsense</name>
    <dbReference type="NCBI Taxonomy" id="324058"/>
    <lineage>
        <taxon>Bacteria</taxon>
        <taxon>Bacillati</taxon>
        <taxon>Actinomycetota</taxon>
        <taxon>Actinomycetes</taxon>
        <taxon>Mycobacteriales</taxon>
        <taxon>Mycobacteriaceae</taxon>
        <taxon>Mycobacterium</taxon>
    </lineage>
</organism>
<evidence type="ECO:0000313" key="6">
    <source>
        <dbReference type="EMBL" id="OQZ90608.1"/>
    </source>
</evidence>
<comment type="caution">
    <text evidence="5">The sequence shown here is derived from an EMBL/GenBank/DDBJ whole genome shotgun (WGS) entry which is preliminary data.</text>
</comment>
<keyword evidence="2 5" id="KW-0436">Ligase</keyword>
<dbReference type="PANTHER" id="PTHR43201:SF5">
    <property type="entry name" value="MEDIUM-CHAIN ACYL-COA LIGASE ACSF2, MITOCHONDRIAL"/>
    <property type="match status" value="1"/>
</dbReference>
<dbReference type="Proteomes" id="UP001141650">
    <property type="component" value="Unassembled WGS sequence"/>
</dbReference>
<evidence type="ECO:0000256" key="2">
    <source>
        <dbReference type="ARBA" id="ARBA00022598"/>
    </source>
</evidence>
<accession>A0AA41XSC6</accession>
<dbReference type="Gene3D" id="3.30.300.30">
    <property type="match status" value="1"/>
</dbReference>
<dbReference type="InterPro" id="IPR020845">
    <property type="entry name" value="AMP-binding_CS"/>
</dbReference>
<dbReference type="GO" id="GO:0031956">
    <property type="term" value="F:medium-chain fatty acid-CoA ligase activity"/>
    <property type="evidence" value="ECO:0007669"/>
    <property type="project" value="TreeGrafter"/>
</dbReference>
<name>A0AA41XSC6_9MYCO</name>
<dbReference type="RefSeq" id="WP_083138127.1">
    <property type="nucleotide sequence ID" value="NZ_JACKVH010000017.1"/>
</dbReference>
<reference evidence="6 7" key="1">
    <citation type="submission" date="2017-02" db="EMBL/GenBank/DDBJ databases">
        <title>The new phylogeny of genus Mycobacterium.</title>
        <authorList>
            <person name="Tortoli E."/>
            <person name="Trovato A."/>
            <person name="Cirillo D.M."/>
        </authorList>
    </citation>
    <scope>NUCLEOTIDE SEQUENCE [LARGE SCALE GENOMIC DNA]</scope>
    <source>
        <strain evidence="6 7">DSM 45230</strain>
    </source>
</reference>
<evidence type="ECO:0000256" key="1">
    <source>
        <dbReference type="ARBA" id="ARBA00006432"/>
    </source>
</evidence>
<dbReference type="PANTHER" id="PTHR43201">
    <property type="entry name" value="ACYL-COA SYNTHETASE"/>
    <property type="match status" value="1"/>
</dbReference>
<evidence type="ECO:0000259" key="3">
    <source>
        <dbReference type="Pfam" id="PF00501"/>
    </source>
</evidence>
<dbReference type="Pfam" id="PF13193">
    <property type="entry name" value="AMP-binding_C"/>
    <property type="match status" value="1"/>
</dbReference>
<reference evidence="5" key="2">
    <citation type="submission" date="2020-07" db="EMBL/GenBank/DDBJ databases">
        <authorList>
            <person name="Pettersson B.M.F."/>
            <person name="Behra P.R.K."/>
            <person name="Ramesh M."/>
            <person name="Das S."/>
            <person name="Dasgupta S."/>
            <person name="Kirsebom L.A."/>
        </authorList>
    </citation>
    <scope>NUCLEOTIDE SEQUENCE</scope>
    <source>
        <strain evidence="5">CCUG 55640</strain>
    </source>
</reference>
<protein>
    <submittedName>
        <fullName evidence="5">Acyl--CoA ligase</fullName>
    </submittedName>
    <submittedName>
        <fullName evidence="6">Acyl-CoA synthetase</fullName>
    </submittedName>
</protein>
<dbReference type="InterPro" id="IPR045851">
    <property type="entry name" value="AMP-bd_C_sf"/>
</dbReference>